<dbReference type="Gene3D" id="3.40.190.10">
    <property type="entry name" value="Periplasmic binding protein-like II"/>
    <property type="match status" value="1"/>
</dbReference>
<evidence type="ECO:0000256" key="1">
    <source>
        <dbReference type="SAM" id="SignalP"/>
    </source>
</evidence>
<dbReference type="SUPFAM" id="SSF53850">
    <property type="entry name" value="Periplasmic binding protein-like II"/>
    <property type="match status" value="1"/>
</dbReference>
<sequence>MPENAKAGQSAKRLFGALALLVSFGLAATACTASPPTSPSAAGADAGTPQRGGAITVLLDAGFAGGWATGLDPATSNTVGANLSQMSAIYGGLFVLNADKDGKNGRIEPTQAESFKYSSDGLTLTIKLRSGMTFSDGTPVNADAVLWNWVRDLDSGSTSAPTNVLLARNMKPKISSELKQSILDALPAGYDPVKVEQDMGAIVPVDDLTVEVHFSAVNATFINGLPGTNLNWLASPTAYKKLGAAAFKVTPVGAGPFTIASNTMSQKLALERNPHYFKSGLPYLDKLTFQSVTGDQVAYQTLQAGQADAIEGLSTVSLITKAQSNPDLQVTLIPPTSPYVIQLNTRMAPFDNIKAREAIYYATDWAAINKGVFNGNGEPSESFTASAGLFYTPKVPGYRTFDLAKAKALVQELGGLKIVLNTISTGVAPVVVTALQTQWKKAGIDVELKTQALGDLISTFISGQWQSFLQTAGAWDPATGIGVGVRFGSTSPFSGTPLPKGAANAKDALKQRLTTHLDDLLASAAGTLDVAKRGDLYKQVAQIISDEAYAPFGFAFSPAEIVRKGVHGPGLTTPIPAVAVNTGILYDQVWVSKK</sequence>
<reference evidence="4" key="1">
    <citation type="journal article" date="2019" name="Int. J. Syst. Evol. Microbiol.">
        <title>The Global Catalogue of Microorganisms (GCM) 10K type strain sequencing project: providing services to taxonomists for standard genome sequencing and annotation.</title>
        <authorList>
            <consortium name="The Broad Institute Genomics Platform"/>
            <consortium name="The Broad Institute Genome Sequencing Center for Infectious Disease"/>
            <person name="Wu L."/>
            <person name="Ma J."/>
        </authorList>
    </citation>
    <scope>NUCLEOTIDE SEQUENCE [LARGE SCALE GENOMIC DNA]</scope>
    <source>
        <strain evidence="4">JCM 16950</strain>
    </source>
</reference>
<proteinExistence type="predicted"/>
<dbReference type="InterPro" id="IPR000914">
    <property type="entry name" value="SBP_5_dom"/>
</dbReference>
<dbReference type="PIRSF" id="PIRSF002741">
    <property type="entry name" value="MppA"/>
    <property type="match status" value="1"/>
</dbReference>
<dbReference type="RefSeq" id="WP_344782749.1">
    <property type="nucleotide sequence ID" value="NZ_BAABAF010000006.1"/>
</dbReference>
<gene>
    <name evidence="3" type="ORF">GCM10022240_18070</name>
</gene>
<evidence type="ECO:0000259" key="2">
    <source>
        <dbReference type="Pfam" id="PF00496"/>
    </source>
</evidence>
<dbReference type="EMBL" id="BAABAF010000006">
    <property type="protein sequence ID" value="GAA3765973.1"/>
    <property type="molecule type" value="Genomic_DNA"/>
</dbReference>
<dbReference type="InterPro" id="IPR030678">
    <property type="entry name" value="Peptide/Ni-bd"/>
</dbReference>
<name>A0ABP7GHK0_9MICO</name>
<dbReference type="Pfam" id="PF00496">
    <property type="entry name" value="SBP_bac_5"/>
    <property type="match status" value="1"/>
</dbReference>
<dbReference type="PANTHER" id="PTHR30290">
    <property type="entry name" value="PERIPLASMIC BINDING COMPONENT OF ABC TRANSPORTER"/>
    <property type="match status" value="1"/>
</dbReference>
<accession>A0ABP7GHK0</accession>
<dbReference type="PANTHER" id="PTHR30290:SF83">
    <property type="entry name" value="ABC TRANSPORTER SUBSTRATE-BINDING PROTEIN"/>
    <property type="match status" value="1"/>
</dbReference>
<comment type="caution">
    <text evidence="3">The sequence shown here is derived from an EMBL/GenBank/DDBJ whole genome shotgun (WGS) entry which is preliminary data.</text>
</comment>
<feature type="chain" id="PRO_5046178416" description="Solute-binding protein family 5 domain-containing protein" evidence="1">
    <location>
        <begin position="34"/>
        <end position="594"/>
    </location>
</feature>
<dbReference type="PROSITE" id="PS51257">
    <property type="entry name" value="PROKAR_LIPOPROTEIN"/>
    <property type="match status" value="1"/>
</dbReference>
<evidence type="ECO:0000313" key="4">
    <source>
        <dbReference type="Proteomes" id="UP001500540"/>
    </source>
</evidence>
<dbReference type="CDD" id="cd00995">
    <property type="entry name" value="PBP2_NikA_DppA_OppA_like"/>
    <property type="match status" value="1"/>
</dbReference>
<dbReference type="InterPro" id="IPR039424">
    <property type="entry name" value="SBP_5"/>
</dbReference>
<keyword evidence="1" id="KW-0732">Signal</keyword>
<feature type="domain" description="Solute-binding protein family 5" evidence="2">
    <location>
        <begin position="107"/>
        <end position="477"/>
    </location>
</feature>
<evidence type="ECO:0000313" key="3">
    <source>
        <dbReference type="EMBL" id="GAA3765973.1"/>
    </source>
</evidence>
<feature type="signal peptide" evidence="1">
    <location>
        <begin position="1"/>
        <end position="33"/>
    </location>
</feature>
<protein>
    <recommendedName>
        <fullName evidence="2">Solute-binding protein family 5 domain-containing protein</fullName>
    </recommendedName>
</protein>
<organism evidence="3 4">
    <name type="scientific">Microbacterium kribbense</name>
    <dbReference type="NCBI Taxonomy" id="433645"/>
    <lineage>
        <taxon>Bacteria</taxon>
        <taxon>Bacillati</taxon>
        <taxon>Actinomycetota</taxon>
        <taxon>Actinomycetes</taxon>
        <taxon>Micrococcales</taxon>
        <taxon>Microbacteriaceae</taxon>
        <taxon>Microbacterium</taxon>
    </lineage>
</organism>
<keyword evidence="4" id="KW-1185">Reference proteome</keyword>
<dbReference type="Proteomes" id="UP001500540">
    <property type="component" value="Unassembled WGS sequence"/>
</dbReference>
<dbReference type="Gene3D" id="3.10.105.10">
    <property type="entry name" value="Dipeptide-binding Protein, Domain 3"/>
    <property type="match status" value="1"/>
</dbReference>